<gene>
    <name evidence="12" type="ORF">FCC1311_007592</name>
</gene>
<dbReference type="InterPro" id="IPR011009">
    <property type="entry name" value="Kinase-like_dom_sf"/>
</dbReference>
<evidence type="ECO:0000313" key="13">
    <source>
        <dbReference type="Proteomes" id="UP000241890"/>
    </source>
</evidence>
<dbReference type="SMART" id="SM00220">
    <property type="entry name" value="S_TKc"/>
    <property type="match status" value="1"/>
</dbReference>
<dbReference type="PROSITE" id="PS00107">
    <property type="entry name" value="PROTEIN_KINASE_ATP"/>
    <property type="match status" value="1"/>
</dbReference>
<keyword evidence="5 8" id="KW-0547">Nucleotide-binding</keyword>
<dbReference type="AlphaFoldDB" id="A0A2R5G0L3"/>
<evidence type="ECO:0000256" key="2">
    <source>
        <dbReference type="ARBA" id="ARBA00022527"/>
    </source>
</evidence>
<feature type="binding site" evidence="8">
    <location>
        <position position="299"/>
    </location>
    <ligand>
        <name>ATP</name>
        <dbReference type="ChEBI" id="CHEBI:30616"/>
    </ligand>
</feature>
<dbReference type="OrthoDB" id="354826at2759"/>
<dbReference type="PROSITE" id="PS50011">
    <property type="entry name" value="PROTEIN_KINASE_DOM"/>
    <property type="match status" value="1"/>
</dbReference>
<evidence type="ECO:0000256" key="9">
    <source>
        <dbReference type="SAM" id="MobiDB-lite"/>
    </source>
</evidence>
<evidence type="ECO:0000259" key="11">
    <source>
        <dbReference type="PROSITE" id="PS51285"/>
    </source>
</evidence>
<name>A0A2R5G0L3_9STRA</name>
<evidence type="ECO:0000256" key="8">
    <source>
        <dbReference type="PROSITE-ProRule" id="PRU10141"/>
    </source>
</evidence>
<keyword evidence="7 8" id="KW-0067">ATP-binding</keyword>
<dbReference type="InterPro" id="IPR000961">
    <property type="entry name" value="AGC-kinase_C"/>
</dbReference>
<accession>A0A2R5G0L3</accession>
<proteinExistence type="inferred from homology"/>
<dbReference type="InterPro" id="IPR000719">
    <property type="entry name" value="Prot_kinase_dom"/>
</dbReference>
<keyword evidence="4" id="KW-0808">Transferase</keyword>
<dbReference type="Proteomes" id="UP000241890">
    <property type="component" value="Unassembled WGS sequence"/>
</dbReference>
<dbReference type="InterPro" id="IPR045270">
    <property type="entry name" value="STKc_AGC"/>
</dbReference>
<dbReference type="FunFam" id="1.10.510.10:FF:000074">
    <property type="entry name" value="G protein-coupled receptor kinase"/>
    <property type="match status" value="1"/>
</dbReference>
<dbReference type="SUPFAM" id="SSF56112">
    <property type="entry name" value="Protein kinase-like (PK-like)"/>
    <property type="match status" value="1"/>
</dbReference>
<dbReference type="PANTHER" id="PTHR24355:SF18">
    <property type="entry name" value="G PROTEIN-COUPLED RECEPTOR KINASE"/>
    <property type="match status" value="1"/>
</dbReference>
<comment type="similarity">
    <text evidence="1">Belongs to the protein kinase superfamily. AGC Ser/Thr protein kinase family. GPRK subfamily.</text>
</comment>
<evidence type="ECO:0000256" key="3">
    <source>
        <dbReference type="ARBA" id="ARBA00022553"/>
    </source>
</evidence>
<evidence type="ECO:0000256" key="1">
    <source>
        <dbReference type="ARBA" id="ARBA00009793"/>
    </source>
</evidence>
<comment type="caution">
    <text evidence="12">The sequence shown here is derived from an EMBL/GenBank/DDBJ whole genome shotgun (WGS) entry which is preliminary data.</text>
</comment>
<dbReference type="GO" id="GO:0005524">
    <property type="term" value="F:ATP binding"/>
    <property type="evidence" value="ECO:0007669"/>
    <property type="project" value="UniProtKB-UniRule"/>
</dbReference>
<dbReference type="EMBL" id="BEYU01000006">
    <property type="protein sequence ID" value="GBG24540.1"/>
    <property type="molecule type" value="Genomic_DNA"/>
</dbReference>
<dbReference type="PROSITE" id="PS51285">
    <property type="entry name" value="AGC_KINASE_CTER"/>
    <property type="match status" value="1"/>
</dbReference>
<reference evidence="12 13" key="1">
    <citation type="submission" date="2017-12" db="EMBL/GenBank/DDBJ databases">
        <title>Sequencing, de novo assembly and annotation of complete genome of a new Thraustochytrid species, strain FCC1311.</title>
        <authorList>
            <person name="Sedici K."/>
            <person name="Godart F."/>
            <person name="Aiese Cigliano R."/>
            <person name="Sanseverino W."/>
            <person name="Barakat M."/>
            <person name="Ortet P."/>
            <person name="Marechal E."/>
            <person name="Cagnac O."/>
            <person name="Amato A."/>
        </authorList>
    </citation>
    <scope>NUCLEOTIDE SEQUENCE [LARGE SCALE GENOMIC DNA]</scope>
</reference>
<dbReference type="Gene3D" id="1.10.510.10">
    <property type="entry name" value="Transferase(Phosphotransferase) domain 1"/>
    <property type="match status" value="1"/>
</dbReference>
<feature type="domain" description="Protein kinase" evidence="10">
    <location>
        <begin position="270"/>
        <end position="540"/>
    </location>
</feature>
<keyword evidence="3" id="KW-0597">Phosphoprotein</keyword>
<dbReference type="InterPro" id="IPR008271">
    <property type="entry name" value="Ser/Thr_kinase_AS"/>
</dbReference>
<feature type="domain" description="AGC-kinase C-terminal" evidence="11">
    <location>
        <begin position="541"/>
        <end position="607"/>
    </location>
</feature>
<dbReference type="InParanoid" id="A0A2R5G0L3"/>
<keyword evidence="13" id="KW-1185">Reference proteome</keyword>
<dbReference type="PANTHER" id="PTHR24355">
    <property type="entry name" value="G PROTEIN-COUPLED RECEPTOR KINASE/RIBOSOMAL PROTEIN S6 KINASE"/>
    <property type="match status" value="1"/>
</dbReference>
<dbReference type="PROSITE" id="PS00108">
    <property type="entry name" value="PROTEIN_KINASE_ST"/>
    <property type="match status" value="1"/>
</dbReference>
<evidence type="ECO:0000256" key="4">
    <source>
        <dbReference type="ARBA" id="ARBA00022679"/>
    </source>
</evidence>
<dbReference type="InterPro" id="IPR017441">
    <property type="entry name" value="Protein_kinase_ATP_BS"/>
</dbReference>
<evidence type="ECO:0000256" key="7">
    <source>
        <dbReference type="ARBA" id="ARBA00022840"/>
    </source>
</evidence>
<dbReference type="CDD" id="cd05123">
    <property type="entry name" value="STKc_AGC"/>
    <property type="match status" value="1"/>
</dbReference>
<dbReference type="GO" id="GO:0004674">
    <property type="term" value="F:protein serine/threonine kinase activity"/>
    <property type="evidence" value="ECO:0007669"/>
    <property type="project" value="UniProtKB-KW"/>
</dbReference>
<evidence type="ECO:0000256" key="6">
    <source>
        <dbReference type="ARBA" id="ARBA00022777"/>
    </source>
</evidence>
<sequence>MDEIQDCIADAQFGEVLRGRETTRPNARITPPPADFDPAEFASSRGIDLAYCVAQPIGVYILSQAYPESKPVYAFLSTLHEFKRSENPAPDEYHTLLARAQQLPAKYRDMVVNLSEKLAHQVLPYLVSSPDVFASPESEPPSEVEPVSLDSSCSDDGDGQITIDGENHVSTEGDESATEASAELVKLDVDNMSDETSDKGVDEELARKRNSLSRQRTENKNFAVEALEDLFLQILEEESANWDAFTQNPGFERLMALLWYCEQPIVLDNFNIFRDLGRGAFGVVAGAKFRATGALLALKCMNKKLVKGKKAIKLVRAEREVLAKLGEHPSSFTVYLQYAFADKDNFYLALPLCSGGDLQYHLAVERYFEPERARFHIAEVVLGIEHLHSLGILYRDLKPDNILLDEDGHCRISDMGLAIVTNGKMLRGRAGTPGYWPPEMLQKKRYSFPVDWWSLGCVLYELLSGRCPFSKLNTKMERDEATLHWPLQFPHKLGSGMGGESRPFPEDAKAFISRLIVRDKNKRLGASPRGADDVKEDPYFDSIDWGKLGRKELSPPWVPKREQIHAFNQSDLDGKSNEHDYRKLKLTTADEIPDFDYTSSLKHQEDLVSVLKLEDEGKLAYLQRLEPGACCILS</sequence>
<dbReference type="Gene3D" id="3.30.200.20">
    <property type="entry name" value="Phosphorylase Kinase, domain 1"/>
    <property type="match status" value="1"/>
</dbReference>
<feature type="region of interest" description="Disordered" evidence="9">
    <location>
        <begin position="133"/>
        <end position="179"/>
    </location>
</feature>
<evidence type="ECO:0000313" key="12">
    <source>
        <dbReference type="EMBL" id="GBG24540.1"/>
    </source>
</evidence>
<evidence type="ECO:0000256" key="5">
    <source>
        <dbReference type="ARBA" id="ARBA00022741"/>
    </source>
</evidence>
<keyword evidence="6 12" id="KW-0418">Kinase</keyword>
<protein>
    <submittedName>
        <fullName evidence="12">Protein kinase, putative</fullName>
    </submittedName>
</protein>
<evidence type="ECO:0000259" key="10">
    <source>
        <dbReference type="PROSITE" id="PS50011"/>
    </source>
</evidence>
<dbReference type="Pfam" id="PF00069">
    <property type="entry name" value="Pkinase"/>
    <property type="match status" value="1"/>
</dbReference>
<organism evidence="12 13">
    <name type="scientific">Hondaea fermentalgiana</name>
    <dbReference type="NCBI Taxonomy" id="2315210"/>
    <lineage>
        <taxon>Eukaryota</taxon>
        <taxon>Sar</taxon>
        <taxon>Stramenopiles</taxon>
        <taxon>Bigyra</taxon>
        <taxon>Labyrinthulomycetes</taxon>
        <taxon>Thraustochytrida</taxon>
        <taxon>Thraustochytriidae</taxon>
        <taxon>Hondaea</taxon>
    </lineage>
</organism>
<keyword evidence="2" id="KW-0723">Serine/threonine-protein kinase</keyword>